<dbReference type="AlphaFoldDB" id="A0AAD4QNW1"/>
<organism evidence="1 2">
    <name type="scientific">Multifurca ochricompacta</name>
    <dbReference type="NCBI Taxonomy" id="376703"/>
    <lineage>
        <taxon>Eukaryota</taxon>
        <taxon>Fungi</taxon>
        <taxon>Dikarya</taxon>
        <taxon>Basidiomycota</taxon>
        <taxon>Agaricomycotina</taxon>
        <taxon>Agaricomycetes</taxon>
        <taxon>Russulales</taxon>
        <taxon>Russulaceae</taxon>
        <taxon>Multifurca</taxon>
    </lineage>
</organism>
<dbReference type="EMBL" id="WTXG01000014">
    <property type="protein sequence ID" value="KAI0301602.1"/>
    <property type="molecule type" value="Genomic_DNA"/>
</dbReference>
<gene>
    <name evidence="1" type="ORF">B0F90DRAFT_319124</name>
</gene>
<proteinExistence type="predicted"/>
<accession>A0AAD4QNW1</accession>
<sequence length="154" mass="17679">MQNDCGRAIYRWSGTCQSAREQRRPAFYKWITNGESLLSSCPLSHPDRPHFLRLASEKFHHFDNLSYQTSDLNDIVLHLTKAPLPFRVVDGVRLNIVGVFYLLTCAVVRRFERIHQPSDLDYGIKCFCPLLYLPLMDTGTQFSQVAAEFANALL</sequence>
<keyword evidence="2" id="KW-1185">Reference proteome</keyword>
<evidence type="ECO:0000313" key="2">
    <source>
        <dbReference type="Proteomes" id="UP001203297"/>
    </source>
</evidence>
<dbReference type="Proteomes" id="UP001203297">
    <property type="component" value="Unassembled WGS sequence"/>
</dbReference>
<comment type="caution">
    <text evidence="1">The sequence shown here is derived from an EMBL/GenBank/DDBJ whole genome shotgun (WGS) entry which is preliminary data.</text>
</comment>
<name>A0AAD4QNW1_9AGAM</name>
<reference evidence="1" key="1">
    <citation type="journal article" date="2022" name="New Phytol.">
        <title>Evolutionary transition to the ectomycorrhizal habit in the genomes of a hyperdiverse lineage of mushroom-forming fungi.</title>
        <authorList>
            <person name="Looney B."/>
            <person name="Miyauchi S."/>
            <person name="Morin E."/>
            <person name="Drula E."/>
            <person name="Courty P.E."/>
            <person name="Kohler A."/>
            <person name="Kuo A."/>
            <person name="LaButti K."/>
            <person name="Pangilinan J."/>
            <person name="Lipzen A."/>
            <person name="Riley R."/>
            <person name="Andreopoulos W."/>
            <person name="He G."/>
            <person name="Johnson J."/>
            <person name="Nolan M."/>
            <person name="Tritt A."/>
            <person name="Barry K.W."/>
            <person name="Grigoriev I.V."/>
            <person name="Nagy L.G."/>
            <person name="Hibbett D."/>
            <person name="Henrissat B."/>
            <person name="Matheny P.B."/>
            <person name="Labbe J."/>
            <person name="Martin F.M."/>
        </authorList>
    </citation>
    <scope>NUCLEOTIDE SEQUENCE</scope>
    <source>
        <strain evidence="1">BPL690</strain>
    </source>
</reference>
<evidence type="ECO:0000313" key="1">
    <source>
        <dbReference type="EMBL" id="KAI0301602.1"/>
    </source>
</evidence>
<protein>
    <submittedName>
        <fullName evidence="1">Uncharacterized protein</fullName>
    </submittedName>
</protein>